<evidence type="ECO:0000313" key="2">
    <source>
        <dbReference type="EMBL" id="MBP0460472.1"/>
    </source>
</evidence>
<protein>
    <submittedName>
        <fullName evidence="2">Uncharacterized protein</fullName>
    </submittedName>
</protein>
<reference evidence="2" key="1">
    <citation type="submission" date="2021-03" db="EMBL/GenBank/DDBJ databases">
        <title>Whole genome sequence of Streptomyces bomunensis MMS17-BM035.</title>
        <authorList>
            <person name="Lee J.H."/>
        </authorList>
    </citation>
    <scope>NUCLEOTIDE SEQUENCE</scope>
    <source>
        <strain evidence="2">MMS17-BM035</strain>
    </source>
</reference>
<keyword evidence="3" id="KW-1185">Reference proteome</keyword>
<evidence type="ECO:0000313" key="3">
    <source>
        <dbReference type="Proteomes" id="UP000670475"/>
    </source>
</evidence>
<organism evidence="2 3">
    <name type="scientific">Streptomyces montanisoli</name>
    <dbReference type="NCBI Taxonomy" id="2798581"/>
    <lineage>
        <taxon>Bacteria</taxon>
        <taxon>Bacillati</taxon>
        <taxon>Actinomycetota</taxon>
        <taxon>Actinomycetes</taxon>
        <taxon>Kitasatosporales</taxon>
        <taxon>Streptomycetaceae</taxon>
        <taxon>Streptomyces</taxon>
    </lineage>
</organism>
<comment type="caution">
    <text evidence="2">The sequence shown here is derived from an EMBL/GenBank/DDBJ whole genome shotgun (WGS) entry which is preliminary data.</text>
</comment>
<name>A0A940MG52_9ACTN</name>
<dbReference type="RefSeq" id="WP_209343037.1">
    <property type="nucleotide sequence ID" value="NZ_JAGIQL010000117.1"/>
</dbReference>
<sequence length="365" mass="39990">MLTSDQNVPQPGESPDMPEVKLACPRATKNVRLRLGAEAQLDFPPVLNGIDYLLSVVTHLQPDTGGTPRDLKYAVLHLQAAAEVLLKARLIREHWSLVFRDLDTATHESFLQASFDSCTTATAVKRLRNIAGVTISEKDARALKDLAETRNALQHYGLTHNARALEARAAKVLDFLLGFLAEEALIPAASEHEADAWAHAAEYDLDMVRDGVTAIQSFVTRRMNRLRGNELKDAEDRTVYCLACQQPALLLGDDDGGGICHFCTGRWPARDLIEVYGIEAGWDSPGRYCPNCSCPTLIDGMSFADGKDTLYCTSCHTRPVPADLGRCNGCGRHWPTNAAHPDTGQILCPKCQGKSAEKKTRSTSH</sequence>
<feature type="region of interest" description="Disordered" evidence="1">
    <location>
        <begin position="1"/>
        <end position="20"/>
    </location>
</feature>
<accession>A0A940MG52</accession>
<dbReference type="EMBL" id="JAGIQL010000117">
    <property type="protein sequence ID" value="MBP0460472.1"/>
    <property type="molecule type" value="Genomic_DNA"/>
</dbReference>
<proteinExistence type="predicted"/>
<evidence type="ECO:0000256" key="1">
    <source>
        <dbReference type="SAM" id="MobiDB-lite"/>
    </source>
</evidence>
<gene>
    <name evidence="2" type="ORF">JFN87_23725</name>
</gene>
<dbReference type="AlphaFoldDB" id="A0A940MG52"/>
<dbReference type="Proteomes" id="UP000670475">
    <property type="component" value="Unassembled WGS sequence"/>
</dbReference>